<dbReference type="Proteomes" id="UP000324726">
    <property type="component" value="Unassembled WGS sequence"/>
</dbReference>
<feature type="transmembrane region" description="Helical" evidence="7">
    <location>
        <begin position="55"/>
        <end position="75"/>
    </location>
</feature>
<feature type="transmembrane region" description="Helical" evidence="7">
    <location>
        <begin position="316"/>
        <end position="337"/>
    </location>
</feature>
<keyword evidence="3" id="KW-1003">Cell membrane</keyword>
<comment type="subcellular location">
    <subcellularLocation>
        <location evidence="1">Cell membrane</location>
        <topology evidence="1">Multi-pass membrane protein</topology>
    </subcellularLocation>
</comment>
<dbReference type="InterPro" id="IPR020846">
    <property type="entry name" value="MFS_dom"/>
</dbReference>
<feature type="transmembrane region" description="Helical" evidence="7">
    <location>
        <begin position="87"/>
        <end position="107"/>
    </location>
</feature>
<evidence type="ECO:0000259" key="8">
    <source>
        <dbReference type="PROSITE" id="PS50850"/>
    </source>
</evidence>
<feature type="transmembrane region" description="Helical" evidence="7">
    <location>
        <begin position="284"/>
        <end position="304"/>
    </location>
</feature>
<feature type="transmembrane region" description="Helical" evidence="7">
    <location>
        <begin position="12"/>
        <end position="35"/>
    </location>
</feature>
<feature type="transmembrane region" description="Helical" evidence="7">
    <location>
        <begin position="368"/>
        <end position="388"/>
    </location>
</feature>
<feature type="transmembrane region" description="Helical" evidence="7">
    <location>
        <begin position="174"/>
        <end position="196"/>
    </location>
</feature>
<dbReference type="Gene3D" id="1.20.1720.10">
    <property type="entry name" value="Multidrug resistance protein D"/>
    <property type="match status" value="1"/>
</dbReference>
<feature type="transmembrane region" description="Helical" evidence="7">
    <location>
        <begin position="344"/>
        <end position="362"/>
    </location>
</feature>
<sequence length="481" mass="50884">MVPVTEHKYPTLPLNSAAAWRALTALCIGFFMILLDQSIVAVATPDLQAQLDATYNQVIWVTSVYLLFFAVPLLVTGRLGDRYGPKNVYIVGMVIFTLASLACSYSATIEWLMISRAVQGLGAALLTPQTMSVINRVFPREKRGAAMGVWGAVAGLSTMMGPILGGVITSTLSWHWIFLVNVPIGILSIGMVAAWVPPFEPTDKPIDGISMAQSMLAVSCLIFAIQQGESVAWAWWIWAVMAVGIAIGVLFFRRQALLTHGAGGKDPVLPTTLFSRRSFAMGNLAIFTMGFATASMMLPLMMYLQQVHGLSAMTAVAYVLPMSVLALPLSPWIGWLIDRKDARPIAVAGFVFMIAGILGLFFCLRPGGSAGAIIVPMLLMGAGNAAFWSPNSAMTLRDLPPHLAGAGSGAYNTIRQVGAVTGVAVVGAVLQVRLSHYGDGAGEQLAYAFGQSFLPIAAALLVGLVATAVSGSAKPGPAPRN</sequence>
<evidence type="ECO:0000256" key="2">
    <source>
        <dbReference type="ARBA" id="ARBA00022448"/>
    </source>
</evidence>
<feature type="transmembrane region" description="Helical" evidence="7">
    <location>
        <begin position="453"/>
        <end position="473"/>
    </location>
</feature>
<accession>A0A5D4FWT7</accession>
<feature type="transmembrane region" description="Helical" evidence="7">
    <location>
        <begin position="233"/>
        <end position="252"/>
    </location>
</feature>
<dbReference type="PROSITE" id="PS50850">
    <property type="entry name" value="MFS"/>
    <property type="match status" value="1"/>
</dbReference>
<dbReference type="InterPro" id="IPR011701">
    <property type="entry name" value="MFS"/>
</dbReference>
<feature type="domain" description="Major facilitator superfamily (MFS) profile" evidence="8">
    <location>
        <begin position="22"/>
        <end position="475"/>
    </location>
</feature>
<evidence type="ECO:0000256" key="5">
    <source>
        <dbReference type="ARBA" id="ARBA00022989"/>
    </source>
</evidence>
<comment type="caution">
    <text evidence="9">The sequence shown here is derived from an EMBL/GenBank/DDBJ whole genome shotgun (WGS) entry which is preliminary data.</text>
</comment>
<dbReference type="GO" id="GO:0022857">
    <property type="term" value="F:transmembrane transporter activity"/>
    <property type="evidence" value="ECO:0007669"/>
    <property type="project" value="InterPro"/>
</dbReference>
<evidence type="ECO:0000256" key="1">
    <source>
        <dbReference type="ARBA" id="ARBA00004651"/>
    </source>
</evidence>
<keyword evidence="6 7" id="KW-0472">Membrane</keyword>
<keyword evidence="4 7" id="KW-0812">Transmembrane</keyword>
<dbReference type="InterPro" id="IPR004638">
    <property type="entry name" value="EmrB-like"/>
</dbReference>
<name>A0A5D4FWT7_9CORY</name>
<dbReference type="SUPFAM" id="SSF103473">
    <property type="entry name" value="MFS general substrate transporter"/>
    <property type="match status" value="2"/>
</dbReference>
<evidence type="ECO:0000256" key="4">
    <source>
        <dbReference type="ARBA" id="ARBA00022692"/>
    </source>
</evidence>
<evidence type="ECO:0000256" key="3">
    <source>
        <dbReference type="ARBA" id="ARBA00022475"/>
    </source>
</evidence>
<dbReference type="RefSeq" id="WP_148812432.1">
    <property type="nucleotide sequence ID" value="NZ_VSZI01000001.1"/>
</dbReference>
<reference evidence="9 10" key="1">
    <citation type="submission" date="2019-08" db="EMBL/GenBank/DDBJ databases">
        <title>Draft genome of C. urealyticum strain VH4248.</title>
        <authorList>
            <person name="Navas J."/>
        </authorList>
    </citation>
    <scope>NUCLEOTIDE SEQUENCE [LARGE SCALE GENOMIC DNA]</scope>
    <source>
        <strain evidence="9 10">VH4248</strain>
    </source>
</reference>
<proteinExistence type="predicted"/>
<dbReference type="CDD" id="cd17321">
    <property type="entry name" value="MFS_MMR_MDR_like"/>
    <property type="match status" value="1"/>
</dbReference>
<dbReference type="PANTHER" id="PTHR42718:SF46">
    <property type="entry name" value="BLR6921 PROTEIN"/>
    <property type="match status" value="1"/>
</dbReference>
<dbReference type="AlphaFoldDB" id="A0A5D4FWT7"/>
<evidence type="ECO:0000256" key="6">
    <source>
        <dbReference type="ARBA" id="ARBA00023136"/>
    </source>
</evidence>
<evidence type="ECO:0000256" key="7">
    <source>
        <dbReference type="SAM" id="Phobius"/>
    </source>
</evidence>
<dbReference type="Pfam" id="PF07690">
    <property type="entry name" value="MFS_1"/>
    <property type="match status" value="1"/>
</dbReference>
<protein>
    <submittedName>
        <fullName evidence="9">MFS transporter</fullName>
    </submittedName>
</protein>
<dbReference type="GO" id="GO:0005886">
    <property type="term" value="C:plasma membrane"/>
    <property type="evidence" value="ECO:0007669"/>
    <property type="project" value="UniProtKB-SubCell"/>
</dbReference>
<dbReference type="NCBIfam" id="TIGR00711">
    <property type="entry name" value="efflux_EmrB"/>
    <property type="match status" value="1"/>
</dbReference>
<dbReference type="Gene3D" id="1.20.1250.20">
    <property type="entry name" value="MFS general substrate transporter like domains"/>
    <property type="match status" value="1"/>
</dbReference>
<organism evidence="9 10">
    <name type="scientific">Corynebacterium urealyticum</name>
    <dbReference type="NCBI Taxonomy" id="43771"/>
    <lineage>
        <taxon>Bacteria</taxon>
        <taxon>Bacillati</taxon>
        <taxon>Actinomycetota</taxon>
        <taxon>Actinomycetes</taxon>
        <taxon>Mycobacteriales</taxon>
        <taxon>Corynebacteriaceae</taxon>
        <taxon>Corynebacterium</taxon>
    </lineage>
</organism>
<keyword evidence="2" id="KW-0813">Transport</keyword>
<evidence type="ECO:0000313" key="9">
    <source>
        <dbReference type="EMBL" id="TYR20547.1"/>
    </source>
</evidence>
<dbReference type="EMBL" id="VSZI01000001">
    <property type="protein sequence ID" value="TYR20547.1"/>
    <property type="molecule type" value="Genomic_DNA"/>
</dbReference>
<evidence type="ECO:0000313" key="10">
    <source>
        <dbReference type="Proteomes" id="UP000324726"/>
    </source>
</evidence>
<dbReference type="InterPro" id="IPR036259">
    <property type="entry name" value="MFS_trans_sf"/>
</dbReference>
<gene>
    <name evidence="9" type="ORF">FYJ87_06315</name>
</gene>
<keyword evidence="5 7" id="KW-1133">Transmembrane helix</keyword>
<dbReference type="PANTHER" id="PTHR42718">
    <property type="entry name" value="MAJOR FACILITATOR SUPERFAMILY MULTIDRUG TRANSPORTER MFSC"/>
    <property type="match status" value="1"/>
</dbReference>
<feature type="transmembrane region" description="Helical" evidence="7">
    <location>
        <begin position="146"/>
        <end position="168"/>
    </location>
</feature>
<dbReference type="PRINTS" id="PR01036">
    <property type="entry name" value="TCRTETB"/>
</dbReference>